<gene>
    <name evidence="1" type="ORF">A8708_16585</name>
</gene>
<keyword evidence="2" id="KW-1185">Reference proteome</keyword>
<dbReference type="Proteomes" id="UP000078454">
    <property type="component" value="Unassembled WGS sequence"/>
</dbReference>
<dbReference type="AlphaFoldDB" id="A0A198AKD6"/>
<evidence type="ECO:0000313" key="1">
    <source>
        <dbReference type="EMBL" id="OAS21550.1"/>
    </source>
</evidence>
<organism evidence="1 2">
    <name type="scientific">Paenibacillus oryzisoli</name>
    <dbReference type="NCBI Taxonomy" id="1850517"/>
    <lineage>
        <taxon>Bacteria</taxon>
        <taxon>Bacillati</taxon>
        <taxon>Bacillota</taxon>
        <taxon>Bacilli</taxon>
        <taxon>Bacillales</taxon>
        <taxon>Paenibacillaceae</taxon>
        <taxon>Paenibacillus</taxon>
    </lineage>
</organism>
<dbReference type="STRING" id="1850517.A8708_16585"/>
<protein>
    <submittedName>
        <fullName evidence="1">Uncharacterized protein</fullName>
    </submittedName>
</protein>
<reference evidence="1 2" key="1">
    <citation type="submission" date="2016-05" db="EMBL/GenBank/DDBJ databases">
        <title>Paenibacillus sp. 1ZS3-15 nov., isolated from the rhizosphere soil.</title>
        <authorList>
            <person name="Zhang X.X."/>
            <person name="Zhang J."/>
        </authorList>
    </citation>
    <scope>NUCLEOTIDE SEQUENCE [LARGE SCALE GENOMIC DNA]</scope>
    <source>
        <strain evidence="1 2">1ZS3-15</strain>
    </source>
</reference>
<accession>A0A198AKD6</accession>
<sequence length="85" mass="9782">MVHVNIKGILFGIAAVLPTKREQQSGHIISVSSVEAIPFMLLCCLIGNRKMIWLRQFIRKFMRCCIKWNRCLKKMEVSGLKCKTS</sequence>
<comment type="caution">
    <text evidence="1">The sequence shown here is derived from an EMBL/GenBank/DDBJ whole genome shotgun (WGS) entry which is preliminary data.</text>
</comment>
<evidence type="ECO:0000313" key="2">
    <source>
        <dbReference type="Proteomes" id="UP000078454"/>
    </source>
</evidence>
<name>A0A198AKD6_9BACL</name>
<dbReference type="EMBL" id="LYPB01000048">
    <property type="protein sequence ID" value="OAS21550.1"/>
    <property type="molecule type" value="Genomic_DNA"/>
</dbReference>
<proteinExistence type="predicted"/>